<keyword evidence="2" id="KW-0808">Transferase</keyword>
<proteinExistence type="predicted"/>
<dbReference type="Pfam" id="PF00583">
    <property type="entry name" value="Acetyltransf_1"/>
    <property type="match status" value="1"/>
</dbReference>
<gene>
    <name evidence="2" type="ORF">ZOSMA_70G00680</name>
</gene>
<dbReference type="EMBL" id="LFYR01001823">
    <property type="protein sequence ID" value="KMZ59054.1"/>
    <property type="molecule type" value="Genomic_DNA"/>
</dbReference>
<protein>
    <submittedName>
        <fullName evidence="2">Acyl-CoA N-acyltransferases (NAT) superfamily protein</fullName>
    </submittedName>
</protein>
<dbReference type="Proteomes" id="UP000036987">
    <property type="component" value="Unassembled WGS sequence"/>
</dbReference>
<feature type="domain" description="N-acetyltransferase" evidence="1">
    <location>
        <begin position="30"/>
        <end position="180"/>
    </location>
</feature>
<sequence>MKIVVREFDAEKDYQGAQKVEAMSDVGGSGSGISLTTDLLGDLTSRVRHSPPYLMLVAEVTYSEEEEETVRTEIVGVIRGCVKVVTCGKKTDTQITSTKVAYILGLRVSPNHRRMGVALELVTRLEQWFREMAGAEYAYVAIEKDNEASVSLFTEKCGYAVFRSLSILVHPVFRHHINTPRQVVIRKLESHQAEELYRLHFSTTDFFPLDINTILDNPLCLGTFLAEELGGESWAAVSIWNCMEVFRLEVTGVSKMKRGLAKVTRVLDRMFSWLKIPSFPNLFAPFGCHFLFGITGEGPLATDLLTALCTHAHNTAREGGCELVVTEVGSSDPLKSGIPHWNVLSCDADLWCIKRLSKDGGGVALWTKTDLGQTIFVDPREV</sequence>
<dbReference type="GO" id="GO:0016747">
    <property type="term" value="F:acyltransferase activity, transferring groups other than amino-acyl groups"/>
    <property type="evidence" value="ECO:0007669"/>
    <property type="project" value="InterPro"/>
</dbReference>
<dbReference type="Gene3D" id="3.40.630.30">
    <property type="match status" value="1"/>
</dbReference>
<organism evidence="2 3">
    <name type="scientific">Zostera marina</name>
    <name type="common">Eelgrass</name>
    <dbReference type="NCBI Taxonomy" id="29655"/>
    <lineage>
        <taxon>Eukaryota</taxon>
        <taxon>Viridiplantae</taxon>
        <taxon>Streptophyta</taxon>
        <taxon>Embryophyta</taxon>
        <taxon>Tracheophyta</taxon>
        <taxon>Spermatophyta</taxon>
        <taxon>Magnoliopsida</taxon>
        <taxon>Liliopsida</taxon>
        <taxon>Zosteraceae</taxon>
        <taxon>Zostera</taxon>
    </lineage>
</organism>
<dbReference type="OMA" id="QWIAMAT"/>
<dbReference type="OrthoDB" id="41532at2759"/>
<evidence type="ECO:0000313" key="3">
    <source>
        <dbReference type="Proteomes" id="UP000036987"/>
    </source>
</evidence>
<dbReference type="InterPro" id="IPR016181">
    <property type="entry name" value="Acyl_CoA_acyltransferase"/>
</dbReference>
<keyword evidence="2" id="KW-0012">Acyltransferase</keyword>
<keyword evidence="3" id="KW-1185">Reference proteome</keyword>
<dbReference type="AlphaFoldDB" id="A0A0K9NQJ6"/>
<dbReference type="InterPro" id="IPR052810">
    <property type="entry name" value="Plant_NAT"/>
</dbReference>
<comment type="caution">
    <text evidence="2">The sequence shown here is derived from an EMBL/GenBank/DDBJ whole genome shotgun (WGS) entry which is preliminary data.</text>
</comment>
<dbReference type="PANTHER" id="PTHR47370:SF10">
    <property type="entry name" value="N-ACETYLTRANSFERASE HLS1-RELATED"/>
    <property type="match status" value="1"/>
</dbReference>
<name>A0A0K9NQJ6_ZOSMR</name>
<evidence type="ECO:0000313" key="2">
    <source>
        <dbReference type="EMBL" id="KMZ59054.1"/>
    </source>
</evidence>
<accession>A0A0K9NQJ6</accession>
<dbReference type="SUPFAM" id="SSF55729">
    <property type="entry name" value="Acyl-CoA N-acyltransferases (Nat)"/>
    <property type="match status" value="1"/>
</dbReference>
<dbReference type="PANTHER" id="PTHR47370">
    <property type="entry name" value="ACYL-COA N-ACYLTRANSFERASES (NAT) SUPERFAMILY PROTEIN"/>
    <property type="match status" value="1"/>
</dbReference>
<dbReference type="GO" id="GO:0009734">
    <property type="term" value="P:auxin-activated signaling pathway"/>
    <property type="evidence" value="ECO:0000318"/>
    <property type="project" value="GO_Central"/>
</dbReference>
<dbReference type="CDD" id="cd04301">
    <property type="entry name" value="NAT_SF"/>
    <property type="match status" value="1"/>
</dbReference>
<dbReference type="PROSITE" id="PS51186">
    <property type="entry name" value="GNAT"/>
    <property type="match status" value="1"/>
</dbReference>
<dbReference type="InterPro" id="IPR000182">
    <property type="entry name" value="GNAT_dom"/>
</dbReference>
<reference evidence="3" key="1">
    <citation type="journal article" date="2016" name="Nature">
        <title>The genome of the seagrass Zostera marina reveals angiosperm adaptation to the sea.</title>
        <authorList>
            <person name="Olsen J.L."/>
            <person name="Rouze P."/>
            <person name="Verhelst B."/>
            <person name="Lin Y.-C."/>
            <person name="Bayer T."/>
            <person name="Collen J."/>
            <person name="Dattolo E."/>
            <person name="De Paoli E."/>
            <person name="Dittami S."/>
            <person name="Maumus F."/>
            <person name="Michel G."/>
            <person name="Kersting A."/>
            <person name="Lauritano C."/>
            <person name="Lohaus R."/>
            <person name="Toepel M."/>
            <person name="Tonon T."/>
            <person name="Vanneste K."/>
            <person name="Amirebrahimi M."/>
            <person name="Brakel J."/>
            <person name="Bostroem C."/>
            <person name="Chovatia M."/>
            <person name="Grimwood J."/>
            <person name="Jenkins J.W."/>
            <person name="Jueterbock A."/>
            <person name="Mraz A."/>
            <person name="Stam W.T."/>
            <person name="Tice H."/>
            <person name="Bornberg-Bauer E."/>
            <person name="Green P.J."/>
            <person name="Pearson G.A."/>
            <person name="Procaccini G."/>
            <person name="Duarte C.M."/>
            <person name="Schmutz J."/>
            <person name="Reusch T.B.H."/>
            <person name="Van de Peer Y."/>
        </authorList>
    </citation>
    <scope>NUCLEOTIDE SEQUENCE [LARGE SCALE GENOMIC DNA]</scope>
    <source>
        <strain evidence="3">cv. Finnish</strain>
    </source>
</reference>
<evidence type="ECO:0000259" key="1">
    <source>
        <dbReference type="PROSITE" id="PS51186"/>
    </source>
</evidence>